<name>A0ABS5EUL8_9PROT</name>
<feature type="domain" description="SHOCT" evidence="2">
    <location>
        <begin position="7"/>
        <end position="32"/>
    </location>
</feature>
<keyword evidence="4" id="KW-1185">Reference proteome</keyword>
<sequence length="174" mass="19202">MSDIADLEKLAALRNANAITEEEFAKKKAEILEKSQKVRGLWWKVPVLFVGGLLALVTALNAISSGNRFREQRLSAPANAPNASTASRTVPMCDDRSAKAAVANAIATNANANIDTLRMLDWANTREVRFDAGLPERTCNATAYLNSGNTPIQYRMFYPNTEARIWLVQVTFNQ</sequence>
<keyword evidence="1" id="KW-0472">Membrane</keyword>
<reference evidence="4" key="1">
    <citation type="journal article" date="2021" name="Syst. Appl. Microbiol.">
        <title>Roseomonas hellenica sp. nov., isolated from roots of wild-growing Alkanna tinctoria.</title>
        <authorList>
            <person name="Rat A."/>
            <person name="Naranjo H.D."/>
            <person name="Lebbe L."/>
            <person name="Cnockaert M."/>
            <person name="Krigas N."/>
            <person name="Grigoriadou K."/>
            <person name="Maloupa E."/>
            <person name="Willems A."/>
        </authorList>
    </citation>
    <scope>NUCLEOTIDE SEQUENCE [LARGE SCALE GENOMIC DNA]</scope>
    <source>
        <strain evidence="4">LMG 31523</strain>
    </source>
</reference>
<dbReference type="Proteomes" id="UP001196870">
    <property type="component" value="Unassembled WGS sequence"/>
</dbReference>
<protein>
    <submittedName>
        <fullName evidence="3">SHOCT domain-containing protein</fullName>
    </submittedName>
</protein>
<dbReference type="EMBL" id="JAAGBB010000006">
    <property type="protein sequence ID" value="MBR0663995.1"/>
    <property type="molecule type" value="Genomic_DNA"/>
</dbReference>
<gene>
    <name evidence="3" type="ORF">GXW71_06450</name>
</gene>
<dbReference type="RefSeq" id="WP_211851599.1">
    <property type="nucleotide sequence ID" value="NZ_JAAGBB010000006.1"/>
</dbReference>
<accession>A0ABS5EUL8</accession>
<evidence type="ECO:0000259" key="2">
    <source>
        <dbReference type="Pfam" id="PF09851"/>
    </source>
</evidence>
<organism evidence="3 4">
    <name type="scientific">Plastoroseomonas hellenica</name>
    <dbReference type="NCBI Taxonomy" id="2687306"/>
    <lineage>
        <taxon>Bacteria</taxon>
        <taxon>Pseudomonadati</taxon>
        <taxon>Pseudomonadota</taxon>
        <taxon>Alphaproteobacteria</taxon>
        <taxon>Acetobacterales</taxon>
        <taxon>Acetobacteraceae</taxon>
        <taxon>Plastoroseomonas</taxon>
    </lineage>
</organism>
<feature type="transmembrane region" description="Helical" evidence="1">
    <location>
        <begin position="41"/>
        <end position="63"/>
    </location>
</feature>
<evidence type="ECO:0000313" key="4">
    <source>
        <dbReference type="Proteomes" id="UP001196870"/>
    </source>
</evidence>
<proteinExistence type="predicted"/>
<keyword evidence="1" id="KW-1133">Transmembrane helix</keyword>
<dbReference type="InterPro" id="IPR018649">
    <property type="entry name" value="SHOCT"/>
</dbReference>
<evidence type="ECO:0000313" key="3">
    <source>
        <dbReference type="EMBL" id="MBR0663995.1"/>
    </source>
</evidence>
<dbReference type="Pfam" id="PF09851">
    <property type="entry name" value="SHOCT"/>
    <property type="match status" value="1"/>
</dbReference>
<keyword evidence="1" id="KW-0812">Transmembrane</keyword>
<comment type="caution">
    <text evidence="3">The sequence shown here is derived from an EMBL/GenBank/DDBJ whole genome shotgun (WGS) entry which is preliminary data.</text>
</comment>
<evidence type="ECO:0000256" key="1">
    <source>
        <dbReference type="SAM" id="Phobius"/>
    </source>
</evidence>